<dbReference type="AlphaFoldDB" id="A0A8S4QJ69"/>
<dbReference type="EMBL" id="CAKXAJ010002940">
    <property type="protein sequence ID" value="CAH2208283.1"/>
    <property type="molecule type" value="Genomic_DNA"/>
</dbReference>
<proteinExistence type="predicted"/>
<sequence>MHKSDKETNSAELRAAALGVWTGRVPRRRASSNTFYSMASSLNKDIDTFPRPLDGMPIGAADPRHIYKAEDCILAATAPTATSGIAARG</sequence>
<reference evidence="1" key="1">
    <citation type="submission" date="2022-03" db="EMBL/GenBank/DDBJ databases">
        <authorList>
            <person name="Lindestad O."/>
        </authorList>
    </citation>
    <scope>NUCLEOTIDE SEQUENCE</scope>
</reference>
<dbReference type="Proteomes" id="UP000838756">
    <property type="component" value="Unassembled WGS sequence"/>
</dbReference>
<keyword evidence="2" id="KW-1185">Reference proteome</keyword>
<protein>
    <submittedName>
        <fullName evidence="1">Jg3564 protein</fullName>
    </submittedName>
</protein>
<evidence type="ECO:0000313" key="2">
    <source>
        <dbReference type="Proteomes" id="UP000838756"/>
    </source>
</evidence>
<gene>
    <name evidence="1" type="primary">jg3564</name>
    <name evidence="1" type="ORF">PAEG_LOCUS899</name>
</gene>
<name>A0A8S4QJ69_9NEOP</name>
<organism evidence="1 2">
    <name type="scientific">Pararge aegeria aegeria</name>
    <dbReference type="NCBI Taxonomy" id="348720"/>
    <lineage>
        <taxon>Eukaryota</taxon>
        <taxon>Metazoa</taxon>
        <taxon>Ecdysozoa</taxon>
        <taxon>Arthropoda</taxon>
        <taxon>Hexapoda</taxon>
        <taxon>Insecta</taxon>
        <taxon>Pterygota</taxon>
        <taxon>Neoptera</taxon>
        <taxon>Endopterygota</taxon>
        <taxon>Lepidoptera</taxon>
        <taxon>Glossata</taxon>
        <taxon>Ditrysia</taxon>
        <taxon>Papilionoidea</taxon>
        <taxon>Nymphalidae</taxon>
        <taxon>Satyrinae</taxon>
        <taxon>Satyrini</taxon>
        <taxon>Parargina</taxon>
        <taxon>Pararge</taxon>
    </lineage>
</organism>
<evidence type="ECO:0000313" key="1">
    <source>
        <dbReference type="EMBL" id="CAH2208283.1"/>
    </source>
</evidence>
<comment type="caution">
    <text evidence="1">The sequence shown here is derived from an EMBL/GenBank/DDBJ whole genome shotgun (WGS) entry which is preliminary data.</text>
</comment>
<accession>A0A8S4QJ69</accession>